<dbReference type="InterPro" id="IPR012677">
    <property type="entry name" value="Nucleotide-bd_a/b_plait_sf"/>
</dbReference>
<gene>
    <name evidence="9" type="ORF">CBR_g19604</name>
</gene>
<feature type="compositionally biased region" description="Polar residues" evidence="7">
    <location>
        <begin position="534"/>
        <end position="548"/>
    </location>
</feature>
<protein>
    <recommendedName>
        <fullName evidence="8">RRM domain-containing protein</fullName>
    </recommendedName>
</protein>
<evidence type="ECO:0000256" key="4">
    <source>
        <dbReference type="ARBA" id="ARBA00022884"/>
    </source>
</evidence>
<comment type="caution">
    <text evidence="9">The sequence shown here is derived from an EMBL/GenBank/DDBJ whole genome shotgun (WGS) entry which is preliminary data.</text>
</comment>
<dbReference type="Gramene" id="GBG75091">
    <property type="protein sequence ID" value="GBG75091"/>
    <property type="gene ID" value="CBR_g19604"/>
</dbReference>
<keyword evidence="5" id="KW-0508">mRNA splicing</keyword>
<evidence type="ECO:0000256" key="3">
    <source>
        <dbReference type="ARBA" id="ARBA00022737"/>
    </source>
</evidence>
<dbReference type="PANTHER" id="PTHR15608">
    <property type="entry name" value="SPLICING FACTOR U2AF-ASSOCIATED PROTEIN 2"/>
    <property type="match status" value="1"/>
</dbReference>
<feature type="region of interest" description="Disordered" evidence="7">
    <location>
        <begin position="622"/>
        <end position="660"/>
    </location>
</feature>
<dbReference type="InterPro" id="IPR034392">
    <property type="entry name" value="TatSF1-like_RRM1"/>
</dbReference>
<proteinExistence type="inferred from homology"/>
<dbReference type="GO" id="GO:0005686">
    <property type="term" value="C:U2 snRNP"/>
    <property type="evidence" value="ECO:0007669"/>
    <property type="project" value="TreeGrafter"/>
</dbReference>
<feature type="region of interest" description="Disordered" evidence="7">
    <location>
        <begin position="85"/>
        <end position="109"/>
    </location>
</feature>
<feature type="compositionally biased region" description="Basic and acidic residues" evidence="7">
    <location>
        <begin position="622"/>
        <end position="634"/>
    </location>
</feature>
<dbReference type="SUPFAM" id="SSF55277">
    <property type="entry name" value="GYF domain"/>
    <property type="match status" value="1"/>
</dbReference>
<dbReference type="STRING" id="69332.A0A388KYH6"/>
<dbReference type="OrthoDB" id="10258585at2759"/>
<dbReference type="AlphaFoldDB" id="A0A388KYH6"/>
<dbReference type="PROSITE" id="PS50102">
    <property type="entry name" value="RRM"/>
    <property type="match status" value="1"/>
</dbReference>
<feature type="compositionally biased region" description="Basic and acidic residues" evidence="7">
    <location>
        <begin position="551"/>
        <end position="560"/>
    </location>
</feature>
<evidence type="ECO:0000256" key="7">
    <source>
        <dbReference type="SAM" id="MobiDB-lite"/>
    </source>
</evidence>
<dbReference type="Pfam" id="PF00076">
    <property type="entry name" value="RRM_1"/>
    <property type="match status" value="1"/>
</dbReference>
<reference evidence="9 10" key="1">
    <citation type="journal article" date="2018" name="Cell">
        <title>The Chara Genome: Secondary Complexity and Implications for Plant Terrestrialization.</title>
        <authorList>
            <person name="Nishiyama T."/>
            <person name="Sakayama H."/>
            <person name="Vries J.D."/>
            <person name="Buschmann H."/>
            <person name="Saint-Marcoux D."/>
            <person name="Ullrich K.K."/>
            <person name="Haas F.B."/>
            <person name="Vanderstraeten L."/>
            <person name="Becker D."/>
            <person name="Lang D."/>
            <person name="Vosolsobe S."/>
            <person name="Rombauts S."/>
            <person name="Wilhelmsson P.K.I."/>
            <person name="Janitza P."/>
            <person name="Kern R."/>
            <person name="Heyl A."/>
            <person name="Rumpler F."/>
            <person name="Villalobos L.I.A.C."/>
            <person name="Clay J.M."/>
            <person name="Skokan R."/>
            <person name="Toyoda A."/>
            <person name="Suzuki Y."/>
            <person name="Kagoshima H."/>
            <person name="Schijlen E."/>
            <person name="Tajeshwar N."/>
            <person name="Catarino B."/>
            <person name="Hetherington A.J."/>
            <person name="Saltykova A."/>
            <person name="Bonnot C."/>
            <person name="Breuninger H."/>
            <person name="Symeonidi A."/>
            <person name="Radhakrishnan G.V."/>
            <person name="Van Nieuwerburgh F."/>
            <person name="Deforce D."/>
            <person name="Chang C."/>
            <person name="Karol K.G."/>
            <person name="Hedrich R."/>
            <person name="Ulvskov P."/>
            <person name="Glockner G."/>
            <person name="Delwiche C.F."/>
            <person name="Petrasek J."/>
            <person name="Van de Peer Y."/>
            <person name="Friml J."/>
            <person name="Beilby M."/>
            <person name="Dolan L."/>
            <person name="Kohara Y."/>
            <person name="Sugano S."/>
            <person name="Fujiyama A."/>
            <person name="Delaux P.-M."/>
            <person name="Quint M."/>
            <person name="TheiBen G."/>
            <person name="Hagemann M."/>
            <person name="Harholt J."/>
            <person name="Dunand C."/>
            <person name="Zachgo S."/>
            <person name="Langdale J."/>
            <person name="Maumus F."/>
            <person name="Straeten D.V.D."/>
            <person name="Gould S.B."/>
            <person name="Rensing S.A."/>
        </authorList>
    </citation>
    <scope>NUCLEOTIDE SEQUENCE [LARGE SCALE GENOMIC DNA]</scope>
    <source>
        <strain evidence="9 10">S276</strain>
    </source>
</reference>
<evidence type="ECO:0000256" key="2">
    <source>
        <dbReference type="ARBA" id="ARBA00022664"/>
    </source>
</evidence>
<accession>A0A388KYH6</accession>
<dbReference type="SMART" id="SM00360">
    <property type="entry name" value="RRM"/>
    <property type="match status" value="2"/>
</dbReference>
<dbReference type="Gene3D" id="3.30.1490.40">
    <property type="match status" value="1"/>
</dbReference>
<comment type="similarity">
    <text evidence="1">Belongs to the HTATSF1 family.</text>
</comment>
<dbReference type="GO" id="GO:0000398">
    <property type="term" value="P:mRNA splicing, via spliceosome"/>
    <property type="evidence" value="ECO:0007669"/>
    <property type="project" value="InterPro"/>
</dbReference>
<keyword evidence="10" id="KW-1185">Reference proteome</keyword>
<keyword evidence="2" id="KW-0507">mRNA processing</keyword>
<dbReference type="FunFam" id="3.30.70.330:FF:000329">
    <property type="entry name" value="splicing factor U2AF-associated protein 2"/>
    <property type="match status" value="1"/>
</dbReference>
<feature type="region of interest" description="Disordered" evidence="7">
    <location>
        <begin position="282"/>
        <end position="388"/>
    </location>
</feature>
<evidence type="ECO:0000313" key="10">
    <source>
        <dbReference type="Proteomes" id="UP000265515"/>
    </source>
</evidence>
<dbReference type="SUPFAM" id="SSF54928">
    <property type="entry name" value="RNA-binding domain, RBD"/>
    <property type="match status" value="1"/>
</dbReference>
<evidence type="ECO:0000256" key="5">
    <source>
        <dbReference type="ARBA" id="ARBA00023187"/>
    </source>
</evidence>
<feature type="region of interest" description="Disordered" evidence="7">
    <location>
        <begin position="848"/>
        <end position="883"/>
    </location>
</feature>
<feature type="region of interest" description="Disordered" evidence="7">
    <location>
        <begin position="705"/>
        <end position="745"/>
    </location>
</feature>
<sequence>MEDQACWPGFQARRTGMEDRYYPHRRLDIGDHYQRPQRPVMEDGYGPHRPLDIDDYYRQTRSRGMEDQYQRSAWLDMEARYDRQGRYPSSGLVPELSRPPSEGYPEAEDLHRRRVPWSTEEHLRHSASLLSGSHGYRPSQLSVEDRCQRQQHLDMQGRYPDPAAYPLCGPLADLMKLRSADRPDMDNLYHHRGIRPSNGHDLDSSRPSPTDFGYPPNQPGLENRGLQQHSEMRSYYSHEAGRLAGIPSSESTAPNSADGVEKEGRYKYLDAGHRDGYELGSRSHLITGRDSHTNQEGMEDRQYRRPQCPDADGQYHCRLPYPDGDDRARSAGSPELKYGQKLESYQDIGERYRQSDRGDRDRDDRYSWQATHPQTNDHGDSVSGLGTRDANVKDANLYHEMKSSASDSRQESASCRAHVTAGSLSAGHSDALASEWYYLDEANQHQGPYLPSQLQELLSLGTIHYSTMLWAEGRTDWYPLSSIPELYGFVFERAVHLRAAAVSADADGRKEHTQGSDVSRPRASGQGWDRELASSGNADNTNASTVSANGGEERWKRESRAVTIRESLGTYQAKAGGDNSAAKNSSGSAIPSEATLDPDIELQRFKEEMRRVEMEVEAAKRAAKRAWESSGKREEEDEDDEEEGEVAGRGHPTQFPRGEGIFVDDEGAVYRWDRQLRMWVQQGGDAPIHQQFGPEDMVEMLQRAKTRGQGKAASVGQSQKLNASSDVDWRARQHHQQQQQQQQYEVSSQAKVSTVVYVSGLPQDATVVEVADVFSRCGLIREDPTTKQPRIKLYVDKSTGRHKGDGLVTYVRELSAELAVKVLDGTPLRAGDQRKMWVSQAEFEQKVEHSVKRPATTKKKKTKLKHQQDEDPPLAGSASVDDRSRATSGMTVIMRNMFSVEELVADPNLITELESDVWEECSKLGTVQRLKVYEKHPEGIVMVKFTERQAGFRCIHLMNGRWFGGRKIVAREEDGLTNYALGGFLPK</sequence>
<evidence type="ECO:0000256" key="1">
    <source>
        <dbReference type="ARBA" id="ARBA00007747"/>
    </source>
</evidence>
<keyword evidence="3" id="KW-0677">Repeat</keyword>
<keyword evidence="4 6" id="KW-0694">RNA-binding</keyword>
<evidence type="ECO:0000256" key="6">
    <source>
        <dbReference type="PROSITE-ProRule" id="PRU00176"/>
    </source>
</evidence>
<dbReference type="EMBL" id="BFEA01000217">
    <property type="protein sequence ID" value="GBG75091.1"/>
    <property type="molecule type" value="Genomic_DNA"/>
</dbReference>
<evidence type="ECO:0000259" key="8">
    <source>
        <dbReference type="PROSITE" id="PS50102"/>
    </source>
</evidence>
<dbReference type="InterPro" id="IPR025640">
    <property type="entry name" value="GYF_2"/>
</dbReference>
<dbReference type="FunFam" id="3.30.70.330:FF:000105">
    <property type="entry name" value="HIV Tat-specific factor 1 homolog"/>
    <property type="match status" value="1"/>
</dbReference>
<feature type="region of interest" description="Disordered" evidence="7">
    <location>
        <begin position="29"/>
        <end position="51"/>
    </location>
</feature>
<dbReference type="Gene3D" id="3.30.70.330">
    <property type="match status" value="2"/>
</dbReference>
<dbReference type="InterPro" id="IPR035979">
    <property type="entry name" value="RBD_domain_sf"/>
</dbReference>
<dbReference type="InterPro" id="IPR035445">
    <property type="entry name" value="GYF-like_dom_sf"/>
</dbReference>
<dbReference type="GO" id="GO:0003723">
    <property type="term" value="F:RNA binding"/>
    <property type="evidence" value="ECO:0007669"/>
    <property type="project" value="UniProtKB-UniRule"/>
</dbReference>
<dbReference type="GO" id="GO:0005684">
    <property type="term" value="C:U2-type spliceosomal complex"/>
    <property type="evidence" value="ECO:0007669"/>
    <property type="project" value="TreeGrafter"/>
</dbReference>
<dbReference type="Proteomes" id="UP000265515">
    <property type="component" value="Unassembled WGS sequence"/>
</dbReference>
<dbReference type="Pfam" id="PF14237">
    <property type="entry name" value="GYF_2"/>
    <property type="match status" value="1"/>
</dbReference>
<feature type="compositionally biased region" description="Basic and acidic residues" evidence="7">
    <location>
        <begin position="348"/>
        <end position="366"/>
    </location>
</feature>
<dbReference type="CDD" id="cd12282">
    <property type="entry name" value="RRM2_TatSF1_like"/>
    <property type="match status" value="1"/>
</dbReference>
<feature type="region of interest" description="Disordered" evidence="7">
    <location>
        <begin position="502"/>
        <end position="595"/>
    </location>
</feature>
<organism evidence="9 10">
    <name type="scientific">Chara braunii</name>
    <name type="common">Braun's stonewort</name>
    <dbReference type="NCBI Taxonomy" id="69332"/>
    <lineage>
        <taxon>Eukaryota</taxon>
        <taxon>Viridiplantae</taxon>
        <taxon>Streptophyta</taxon>
        <taxon>Charophyceae</taxon>
        <taxon>Charales</taxon>
        <taxon>Characeae</taxon>
        <taxon>Chara</taxon>
    </lineage>
</organism>
<feature type="domain" description="RRM" evidence="8">
    <location>
        <begin position="754"/>
        <end position="843"/>
    </location>
</feature>
<feature type="compositionally biased region" description="Basic and acidic residues" evidence="7">
    <location>
        <begin position="287"/>
        <end position="303"/>
    </location>
</feature>
<dbReference type="CDD" id="cd12281">
    <property type="entry name" value="RRM1_TatSF1_like"/>
    <property type="match status" value="1"/>
</dbReference>
<feature type="compositionally biased region" description="Acidic residues" evidence="7">
    <location>
        <begin position="635"/>
        <end position="645"/>
    </location>
</feature>
<evidence type="ECO:0000313" key="9">
    <source>
        <dbReference type="EMBL" id="GBG75091.1"/>
    </source>
</evidence>
<name>A0A388KYH6_CHABU</name>
<dbReference type="PANTHER" id="PTHR15608:SF0">
    <property type="entry name" value="HIV TAT-SPECIFIC FACTOR 1"/>
    <property type="match status" value="1"/>
</dbReference>
<dbReference type="InterPro" id="IPR034393">
    <property type="entry name" value="TatSF1-like"/>
</dbReference>
<feature type="compositionally biased region" description="Basic residues" evidence="7">
    <location>
        <begin position="855"/>
        <end position="865"/>
    </location>
</feature>
<feature type="compositionally biased region" description="Polar residues" evidence="7">
    <location>
        <begin position="715"/>
        <end position="725"/>
    </location>
</feature>
<feature type="region of interest" description="Disordered" evidence="7">
    <location>
        <begin position="187"/>
        <end position="224"/>
    </location>
</feature>
<dbReference type="InterPro" id="IPR000504">
    <property type="entry name" value="RRM_dom"/>
</dbReference>